<dbReference type="GO" id="GO:0003700">
    <property type="term" value="F:DNA-binding transcription factor activity"/>
    <property type="evidence" value="ECO:0007669"/>
    <property type="project" value="TreeGrafter"/>
</dbReference>
<dbReference type="InterPro" id="IPR000843">
    <property type="entry name" value="HTH_LacI"/>
</dbReference>
<evidence type="ECO:0000259" key="4">
    <source>
        <dbReference type="PROSITE" id="PS50932"/>
    </source>
</evidence>
<dbReference type="PANTHER" id="PTHR30146">
    <property type="entry name" value="LACI-RELATED TRANSCRIPTIONAL REPRESSOR"/>
    <property type="match status" value="1"/>
</dbReference>
<dbReference type="Pfam" id="PF00356">
    <property type="entry name" value="LacI"/>
    <property type="match status" value="1"/>
</dbReference>
<dbReference type="Proteomes" id="UP000245283">
    <property type="component" value="Unassembled WGS sequence"/>
</dbReference>
<dbReference type="PANTHER" id="PTHR30146:SF153">
    <property type="entry name" value="LACTOSE OPERON REPRESSOR"/>
    <property type="match status" value="1"/>
</dbReference>
<sequence>MTNRIRLADLAQQAGVSTATVSRVLNGKDTVAPSTRKAVLTALDLLGYERPERLRQRPSRLIGMIVPELTNPIFPIFAQNLESTMAGAGYTPLLCTQTAGGITEDSYVQMLVDQHAAGIIFVSGLHADTQASADRYQRLEELGIPYVTLNGNRPDVAAPDFSPNDAAAIAQGVRHLGSLGHTHVGLAMGPDRFIPSQQKTLGFSEAMENLYPGEPAPIVNTLYTVEGGQSAAAQLIDMGCTAILCGSDIMALGAIRYFESSGLSVPEDISIIGYDDSPLMAFTNPPLTTFRQPVRSMCEAALSTISGLIDGSGTSPRSLTFQSELIVRKSTGPCPK</sequence>
<evidence type="ECO:0000256" key="3">
    <source>
        <dbReference type="ARBA" id="ARBA00023163"/>
    </source>
</evidence>
<name>A0A2V1K2C8_9ACTO</name>
<keyword evidence="6" id="KW-1185">Reference proteome</keyword>
<dbReference type="OrthoDB" id="3324394at2"/>
<dbReference type="GO" id="GO:0000976">
    <property type="term" value="F:transcription cis-regulatory region binding"/>
    <property type="evidence" value="ECO:0007669"/>
    <property type="project" value="TreeGrafter"/>
</dbReference>
<dbReference type="InterPro" id="IPR046335">
    <property type="entry name" value="LacI/GalR-like_sensor"/>
</dbReference>
<proteinExistence type="predicted"/>
<dbReference type="PROSITE" id="PS50932">
    <property type="entry name" value="HTH_LACI_2"/>
    <property type="match status" value="1"/>
</dbReference>
<dbReference type="SUPFAM" id="SSF53822">
    <property type="entry name" value="Periplasmic binding protein-like I"/>
    <property type="match status" value="1"/>
</dbReference>
<dbReference type="InterPro" id="IPR010982">
    <property type="entry name" value="Lambda_DNA-bd_dom_sf"/>
</dbReference>
<keyword evidence="3" id="KW-0804">Transcription</keyword>
<dbReference type="PRINTS" id="PR00036">
    <property type="entry name" value="HTHLACI"/>
</dbReference>
<comment type="caution">
    <text evidence="5">The sequence shown here is derived from an EMBL/GenBank/DDBJ whole genome shotgun (WGS) entry which is preliminary data.</text>
</comment>
<feature type="domain" description="HTH lacI-type" evidence="4">
    <location>
        <begin position="5"/>
        <end position="59"/>
    </location>
</feature>
<evidence type="ECO:0000313" key="6">
    <source>
        <dbReference type="Proteomes" id="UP000245283"/>
    </source>
</evidence>
<keyword evidence="1" id="KW-0805">Transcription regulation</keyword>
<keyword evidence="2" id="KW-0238">DNA-binding</keyword>
<dbReference type="Gene3D" id="3.40.50.2300">
    <property type="match status" value="2"/>
</dbReference>
<gene>
    <name evidence="5" type="ORF">DD236_11815</name>
</gene>
<dbReference type="InterPro" id="IPR028082">
    <property type="entry name" value="Peripla_BP_I"/>
</dbReference>
<dbReference type="CDD" id="cd06292">
    <property type="entry name" value="PBP1_AglR_RafR-like"/>
    <property type="match status" value="1"/>
</dbReference>
<dbReference type="CDD" id="cd01392">
    <property type="entry name" value="HTH_LacI"/>
    <property type="match status" value="1"/>
</dbReference>
<dbReference type="SUPFAM" id="SSF47413">
    <property type="entry name" value="lambda repressor-like DNA-binding domains"/>
    <property type="match status" value="1"/>
</dbReference>
<organism evidence="5 6">
    <name type="scientific">Ancrocorticia populi</name>
    <dbReference type="NCBI Taxonomy" id="2175228"/>
    <lineage>
        <taxon>Bacteria</taxon>
        <taxon>Bacillati</taxon>
        <taxon>Actinomycetota</taxon>
        <taxon>Actinomycetes</taxon>
        <taxon>Actinomycetales</taxon>
        <taxon>Actinomycetaceae</taxon>
        <taxon>Ancrocorticia</taxon>
    </lineage>
</organism>
<dbReference type="EMBL" id="QETB01000008">
    <property type="protein sequence ID" value="PWF24383.1"/>
    <property type="molecule type" value="Genomic_DNA"/>
</dbReference>
<dbReference type="SMART" id="SM00354">
    <property type="entry name" value="HTH_LACI"/>
    <property type="match status" value="1"/>
</dbReference>
<dbReference type="Pfam" id="PF13377">
    <property type="entry name" value="Peripla_BP_3"/>
    <property type="match status" value="1"/>
</dbReference>
<dbReference type="PROSITE" id="PS00356">
    <property type="entry name" value="HTH_LACI_1"/>
    <property type="match status" value="1"/>
</dbReference>
<dbReference type="Gene3D" id="1.10.260.40">
    <property type="entry name" value="lambda repressor-like DNA-binding domains"/>
    <property type="match status" value="1"/>
</dbReference>
<evidence type="ECO:0000256" key="1">
    <source>
        <dbReference type="ARBA" id="ARBA00023015"/>
    </source>
</evidence>
<accession>A0A2V1K2C8</accession>
<evidence type="ECO:0000256" key="2">
    <source>
        <dbReference type="ARBA" id="ARBA00023125"/>
    </source>
</evidence>
<dbReference type="AlphaFoldDB" id="A0A2V1K2C8"/>
<protein>
    <submittedName>
        <fullName evidence="5">LacI family transcriptional regulator</fullName>
    </submittedName>
</protein>
<evidence type="ECO:0000313" key="5">
    <source>
        <dbReference type="EMBL" id="PWF24383.1"/>
    </source>
</evidence>
<dbReference type="RefSeq" id="WP_109094599.1">
    <property type="nucleotide sequence ID" value="NZ_QETB01000008.1"/>
</dbReference>
<reference evidence="6" key="1">
    <citation type="submission" date="2018-05" db="EMBL/GenBank/DDBJ databases">
        <authorList>
            <person name="Li Y."/>
        </authorList>
    </citation>
    <scope>NUCLEOTIDE SEQUENCE [LARGE SCALE GENOMIC DNA]</scope>
    <source>
        <strain evidence="6">sk1b4</strain>
    </source>
</reference>